<dbReference type="PANTHER" id="PTHR43736:SF1">
    <property type="entry name" value="DIHYDRONEOPTERIN TRIPHOSPHATE DIPHOSPHATASE"/>
    <property type="match status" value="1"/>
</dbReference>
<name>A0A6G7WI48_9LACT</name>
<dbReference type="Gene3D" id="3.90.79.10">
    <property type="entry name" value="Nucleoside Triphosphate Pyrophosphohydrolase"/>
    <property type="match status" value="1"/>
</dbReference>
<gene>
    <name evidence="3" type="ORF">G7058_07835</name>
</gene>
<protein>
    <submittedName>
        <fullName evidence="3">NUDIX hydrolase</fullName>
    </submittedName>
</protein>
<dbReference type="Pfam" id="PF00293">
    <property type="entry name" value="NUDIX"/>
    <property type="match status" value="1"/>
</dbReference>
<evidence type="ECO:0000256" key="1">
    <source>
        <dbReference type="ARBA" id="ARBA00005582"/>
    </source>
</evidence>
<accession>A0A6G7WI48</accession>
<reference evidence="3 4" key="1">
    <citation type="journal article" date="2017" name="Int. J. Syst. Evol. Microbiol.">
        <title>Jeotgalibaca porci sp. nov. and Jeotgalibaca arthritidis sp. nov., isolated from pigs, and emended description of the genus Jeotgalibaca.</title>
        <authorList>
            <person name="Zamora L."/>
            <person name="Perez-Sancho M."/>
            <person name="Dominguez L."/>
            <person name="Fernandez-Garayzabal J.F."/>
            <person name="Vela A.I."/>
        </authorList>
    </citation>
    <scope>NUCLEOTIDE SEQUENCE [LARGE SCALE GENOMIC DNA]</scope>
    <source>
        <strain evidence="3 4">CCUG 69148</strain>
    </source>
</reference>
<dbReference type="EMBL" id="CP049889">
    <property type="protein sequence ID" value="QIK51940.1"/>
    <property type="molecule type" value="Genomic_DNA"/>
</dbReference>
<dbReference type="GeneID" id="94553189"/>
<dbReference type="Proteomes" id="UP000501830">
    <property type="component" value="Chromosome"/>
</dbReference>
<comment type="similarity">
    <text evidence="1">Belongs to the Nudix hydrolase family.</text>
</comment>
<evidence type="ECO:0000313" key="4">
    <source>
        <dbReference type="Proteomes" id="UP000501830"/>
    </source>
</evidence>
<dbReference type="SUPFAM" id="SSF55811">
    <property type="entry name" value="Nudix"/>
    <property type="match status" value="1"/>
</dbReference>
<evidence type="ECO:0000259" key="2">
    <source>
        <dbReference type="PROSITE" id="PS51462"/>
    </source>
</evidence>
<dbReference type="CDD" id="cd03674">
    <property type="entry name" value="NUDIX_Hydrolase"/>
    <property type="match status" value="1"/>
</dbReference>
<dbReference type="InterPro" id="IPR015797">
    <property type="entry name" value="NUDIX_hydrolase-like_dom_sf"/>
</dbReference>
<dbReference type="KEGG" id="jpo:G7058_07835"/>
<sequence>MNYRQEIMDFEPYNEQERTDKARMLEYIDVVQDILIRDSTAAHFTASAWIVNEDYTKTVMVYHNIYDSWAWTGGHVDGDSNFLRVALKEAEEETGLKDLTPVSEEIYGLEILEVPAHMKNGQHIRPHLHLNVTYLLQASESGALTIKPDENSAVAWMALAEAVAKTSESEMKPIYQKLNDKLPKNGQS</sequence>
<keyword evidence="4" id="KW-1185">Reference proteome</keyword>
<dbReference type="PROSITE" id="PS51462">
    <property type="entry name" value="NUDIX"/>
    <property type="match status" value="1"/>
</dbReference>
<dbReference type="AlphaFoldDB" id="A0A6G7WI48"/>
<dbReference type="PANTHER" id="PTHR43736">
    <property type="entry name" value="ADP-RIBOSE PYROPHOSPHATASE"/>
    <property type="match status" value="1"/>
</dbReference>
<dbReference type="RefSeq" id="WP_166063001.1">
    <property type="nucleotide sequence ID" value="NZ_CP049889.1"/>
</dbReference>
<feature type="domain" description="Nudix hydrolase" evidence="2">
    <location>
        <begin position="41"/>
        <end position="179"/>
    </location>
</feature>
<keyword evidence="3" id="KW-0378">Hydrolase</keyword>
<dbReference type="InterPro" id="IPR000086">
    <property type="entry name" value="NUDIX_hydrolase_dom"/>
</dbReference>
<organism evidence="3 4">
    <name type="scientific">Jeotgalibaca porci</name>
    <dbReference type="NCBI Taxonomy" id="1868793"/>
    <lineage>
        <taxon>Bacteria</taxon>
        <taxon>Bacillati</taxon>
        <taxon>Bacillota</taxon>
        <taxon>Bacilli</taxon>
        <taxon>Lactobacillales</taxon>
        <taxon>Carnobacteriaceae</taxon>
        <taxon>Jeotgalibaca</taxon>
    </lineage>
</organism>
<dbReference type="GO" id="GO:0016787">
    <property type="term" value="F:hydrolase activity"/>
    <property type="evidence" value="ECO:0007669"/>
    <property type="project" value="UniProtKB-KW"/>
</dbReference>
<proteinExistence type="inferred from homology"/>
<evidence type="ECO:0000313" key="3">
    <source>
        <dbReference type="EMBL" id="QIK51940.1"/>
    </source>
</evidence>